<keyword evidence="7 13" id="KW-0808">Transferase</keyword>
<dbReference type="Pfam" id="PF22458">
    <property type="entry name" value="RsmF-B_ferredox"/>
    <property type="match status" value="1"/>
</dbReference>
<evidence type="ECO:0000256" key="3">
    <source>
        <dbReference type="ARBA" id="ARBA00012140"/>
    </source>
</evidence>
<comment type="subcellular location">
    <subcellularLocation>
        <location evidence="2">Cytoplasm</location>
    </subcellularLocation>
</comment>
<gene>
    <name evidence="15" type="primary">rmsB</name>
    <name evidence="15" type="ORF">RZ72_11900</name>
</gene>
<dbReference type="GO" id="GO:0008649">
    <property type="term" value="F:rRNA methyltransferase activity"/>
    <property type="evidence" value="ECO:0007669"/>
    <property type="project" value="InterPro"/>
</dbReference>
<dbReference type="AlphaFoldDB" id="A0A0M9DDK3"/>
<dbReference type="InterPro" id="IPR023267">
    <property type="entry name" value="RCMT"/>
</dbReference>
<dbReference type="GO" id="GO:0003723">
    <property type="term" value="F:RNA binding"/>
    <property type="evidence" value="ECO:0007669"/>
    <property type="project" value="UniProtKB-UniRule"/>
</dbReference>
<evidence type="ECO:0000256" key="8">
    <source>
        <dbReference type="ARBA" id="ARBA00022691"/>
    </source>
</evidence>
<dbReference type="Gene3D" id="3.40.50.150">
    <property type="entry name" value="Vaccinia Virus protein VP39"/>
    <property type="match status" value="1"/>
</dbReference>
<dbReference type="FunFam" id="1.10.940.10:FF:000006">
    <property type="entry name" value="16S rRNA (Cytosine(967)-C(5))-methyltransferase RsmB"/>
    <property type="match status" value="1"/>
</dbReference>
<dbReference type="GO" id="GO:0006355">
    <property type="term" value="P:regulation of DNA-templated transcription"/>
    <property type="evidence" value="ECO:0007669"/>
    <property type="project" value="InterPro"/>
</dbReference>
<evidence type="ECO:0000256" key="6">
    <source>
        <dbReference type="ARBA" id="ARBA00022603"/>
    </source>
</evidence>
<dbReference type="PANTHER" id="PTHR22807:SF53">
    <property type="entry name" value="RIBOSOMAL RNA SMALL SUBUNIT METHYLTRANSFERASE B-RELATED"/>
    <property type="match status" value="1"/>
</dbReference>
<dbReference type="PRINTS" id="PR02008">
    <property type="entry name" value="RCMTFAMILY"/>
</dbReference>
<dbReference type="SUPFAM" id="SSF48013">
    <property type="entry name" value="NusB-like"/>
    <property type="match status" value="1"/>
</dbReference>
<accession>A0A0M9DDK3</accession>
<evidence type="ECO:0000256" key="12">
    <source>
        <dbReference type="ARBA" id="ARBA00047283"/>
    </source>
</evidence>
<dbReference type="InterPro" id="IPR029063">
    <property type="entry name" value="SAM-dependent_MTases_sf"/>
</dbReference>
<proteinExistence type="inferred from homology"/>
<dbReference type="PANTHER" id="PTHR22807">
    <property type="entry name" value="NOP2 YEAST -RELATED NOL1/NOP2/FMU SUN DOMAIN-CONTAINING"/>
    <property type="match status" value="1"/>
</dbReference>
<feature type="domain" description="SAM-dependent MTase RsmB/NOP-type" evidence="14">
    <location>
        <begin position="168"/>
        <end position="442"/>
    </location>
</feature>
<evidence type="ECO:0000256" key="4">
    <source>
        <dbReference type="ARBA" id="ARBA00022490"/>
    </source>
</evidence>
<evidence type="ECO:0000313" key="15">
    <source>
        <dbReference type="EMBL" id="KOY79252.1"/>
    </source>
</evidence>
<evidence type="ECO:0000313" key="16">
    <source>
        <dbReference type="Proteomes" id="UP000037749"/>
    </source>
</evidence>
<keyword evidence="4" id="KW-0963">Cytoplasm</keyword>
<dbReference type="RefSeq" id="WP_053796590.1">
    <property type="nucleotide sequence ID" value="NZ_JXCZ01000018.1"/>
</dbReference>
<sequence>MSSNPRLLAVKTLSKISNGAYSNLQLNQVIENSDLSSRDIALLTNIVYGVIQHRLTLEYQLNHFLKNANKVDDWVKELLYSAIYQMEYLDKIPTRAVFNETIKIAKKMGHDGIRRLVTGVLHQIERKGLPDFSDIDDPIKKLSIEYSISEWMIEELNKQVGEEKTLSILKSINQPSKQSVRFNSKLISKQSLSDKLKADGYGVQNSKLVESGLILTKKSASYSDTFKNGQMTIQDESAMLPVESMDIKESDVILDACSAPGGKTTQIAEHLSKEAGGHVEALDLHNNRLKQVQKNAKRLGVSDVLSTQACDARNLDDLYDDETFNQILIDAPCSGIGLIRRKPEIRYEKKTEDVKKLASIQLDILTSAAKKLKKGGKLVYSTCTILNQENSDVIAEFLKQNPDFKRVDPVSKMGIPLNDGYIRIYPDDYDSDGFFVCNLIKNGGE</sequence>
<feature type="binding site" evidence="13">
    <location>
        <begin position="257"/>
        <end position="263"/>
    </location>
    <ligand>
        <name>S-adenosyl-L-methionine</name>
        <dbReference type="ChEBI" id="CHEBI:59789"/>
    </ligand>
</feature>
<dbReference type="InterPro" id="IPR004573">
    <property type="entry name" value="rRNA_ssu_MeTfrase_B"/>
</dbReference>
<feature type="binding site" evidence="13">
    <location>
        <position position="283"/>
    </location>
    <ligand>
        <name>S-adenosyl-L-methionine</name>
        <dbReference type="ChEBI" id="CHEBI:59789"/>
    </ligand>
</feature>
<dbReference type="SUPFAM" id="SSF53335">
    <property type="entry name" value="S-adenosyl-L-methionine-dependent methyltransferases"/>
    <property type="match status" value="1"/>
</dbReference>
<protein>
    <recommendedName>
        <fullName evidence="3">16S rRNA (cytosine(967)-C(5))-methyltransferase</fullName>
        <ecNumber evidence="3">2.1.1.176</ecNumber>
    </recommendedName>
    <alternativeName>
        <fullName evidence="10">16S rRNA m5C967 methyltransferase</fullName>
    </alternativeName>
    <alternativeName>
        <fullName evidence="11">rRNA (cytosine-C(5)-)-methyltransferase RsmB</fullName>
    </alternativeName>
</protein>
<organism evidence="15 16">
    <name type="scientific">Apilactobacillus kunkeei</name>
    <dbReference type="NCBI Taxonomy" id="148814"/>
    <lineage>
        <taxon>Bacteria</taxon>
        <taxon>Bacillati</taxon>
        <taxon>Bacillota</taxon>
        <taxon>Bacilli</taxon>
        <taxon>Lactobacillales</taxon>
        <taxon>Lactobacillaceae</taxon>
        <taxon>Apilactobacillus</taxon>
    </lineage>
</organism>
<dbReference type="InterPro" id="IPR054728">
    <property type="entry name" value="RsmB-like_ferredoxin"/>
</dbReference>
<dbReference type="EC" id="2.1.1.176" evidence="3"/>
<dbReference type="Proteomes" id="UP000037749">
    <property type="component" value="Unassembled WGS sequence"/>
</dbReference>
<dbReference type="FunFam" id="3.40.50.150:FF:000022">
    <property type="entry name" value="Ribosomal RNA small subunit methyltransferase B"/>
    <property type="match status" value="1"/>
</dbReference>
<evidence type="ECO:0000256" key="11">
    <source>
        <dbReference type="ARBA" id="ARBA00031088"/>
    </source>
</evidence>
<feature type="binding site" evidence="13">
    <location>
        <position position="330"/>
    </location>
    <ligand>
        <name>S-adenosyl-L-methionine</name>
        <dbReference type="ChEBI" id="CHEBI:59789"/>
    </ligand>
</feature>
<dbReference type="PATRIC" id="fig|148814.9.peg.707"/>
<evidence type="ECO:0000256" key="5">
    <source>
        <dbReference type="ARBA" id="ARBA00022552"/>
    </source>
</evidence>
<name>A0A0M9DDK3_9LACO</name>
<dbReference type="PROSITE" id="PS51686">
    <property type="entry name" value="SAM_MT_RSMB_NOP"/>
    <property type="match status" value="1"/>
</dbReference>
<dbReference type="Pfam" id="PF01189">
    <property type="entry name" value="Methyltr_RsmB-F"/>
    <property type="match status" value="1"/>
</dbReference>
<feature type="active site" description="Nucleophile" evidence="13">
    <location>
        <position position="383"/>
    </location>
</feature>
<comment type="similarity">
    <text evidence="13">Belongs to the class I-like SAM-binding methyltransferase superfamily. RsmB/NOP family.</text>
</comment>
<dbReference type="NCBIfam" id="NF011494">
    <property type="entry name" value="PRK14902.1"/>
    <property type="match status" value="1"/>
</dbReference>
<dbReference type="Gene3D" id="1.10.940.10">
    <property type="entry name" value="NusB-like"/>
    <property type="match status" value="1"/>
</dbReference>
<evidence type="ECO:0000256" key="9">
    <source>
        <dbReference type="ARBA" id="ARBA00022884"/>
    </source>
</evidence>
<comment type="catalytic activity">
    <reaction evidence="12">
        <text>cytidine(967) in 16S rRNA + S-adenosyl-L-methionine = 5-methylcytidine(967) in 16S rRNA + S-adenosyl-L-homocysteine + H(+)</text>
        <dbReference type="Rhea" id="RHEA:42748"/>
        <dbReference type="Rhea" id="RHEA-COMP:10219"/>
        <dbReference type="Rhea" id="RHEA-COMP:10220"/>
        <dbReference type="ChEBI" id="CHEBI:15378"/>
        <dbReference type="ChEBI" id="CHEBI:57856"/>
        <dbReference type="ChEBI" id="CHEBI:59789"/>
        <dbReference type="ChEBI" id="CHEBI:74483"/>
        <dbReference type="ChEBI" id="CHEBI:82748"/>
        <dbReference type="EC" id="2.1.1.176"/>
    </reaction>
</comment>
<comment type="caution">
    <text evidence="15">The sequence shown here is derived from an EMBL/GenBank/DDBJ whole genome shotgun (WGS) entry which is preliminary data.</text>
</comment>
<evidence type="ECO:0000256" key="2">
    <source>
        <dbReference type="ARBA" id="ARBA00004496"/>
    </source>
</evidence>
<dbReference type="Pfam" id="PF01029">
    <property type="entry name" value="NusB"/>
    <property type="match status" value="1"/>
</dbReference>
<dbReference type="NCBIfam" id="TIGR00563">
    <property type="entry name" value="rsmB"/>
    <property type="match status" value="1"/>
</dbReference>
<evidence type="ECO:0000256" key="1">
    <source>
        <dbReference type="ARBA" id="ARBA00002724"/>
    </source>
</evidence>
<keyword evidence="9 13" id="KW-0694">RNA-binding</keyword>
<evidence type="ECO:0000256" key="7">
    <source>
        <dbReference type="ARBA" id="ARBA00022679"/>
    </source>
</evidence>
<dbReference type="InterPro" id="IPR006027">
    <property type="entry name" value="NusB_RsmB_TIM44"/>
</dbReference>
<dbReference type="InterPro" id="IPR035926">
    <property type="entry name" value="NusB-like_sf"/>
</dbReference>
<dbReference type="InterPro" id="IPR049560">
    <property type="entry name" value="MeTrfase_RsmB-F_NOP2_cat"/>
</dbReference>
<reference evidence="15 16" key="1">
    <citation type="journal article" date="2015" name="Genome Biol. Evol.">
        <title>Functionally Structured Genomes in Lactobacillus kunkeei Colonizing the Honey Crop and Food Products of Honeybees and Stingless Bees.</title>
        <authorList>
            <person name="Tamarit D."/>
            <person name="Ellegaard K.M."/>
            <person name="Wikander J."/>
            <person name="Olofsson T."/>
            <person name="Vasquez A."/>
            <person name="Andersson S.G."/>
        </authorList>
    </citation>
    <scope>NUCLEOTIDE SEQUENCE [LARGE SCALE GENOMIC DNA]</scope>
    <source>
        <strain evidence="15 16">LAla</strain>
    </source>
</reference>
<evidence type="ECO:0000259" key="14">
    <source>
        <dbReference type="PROSITE" id="PS51686"/>
    </source>
</evidence>
<comment type="function">
    <text evidence="1">Specifically methylates the cytosine at position 967 (m5C967) of 16S rRNA.</text>
</comment>
<dbReference type="InterPro" id="IPR001678">
    <property type="entry name" value="MeTrfase_RsmB-F_NOP2_dom"/>
</dbReference>
<keyword evidence="5" id="KW-0698">rRNA processing</keyword>
<feature type="binding site" evidence="13">
    <location>
        <position position="311"/>
    </location>
    <ligand>
        <name>S-adenosyl-L-methionine</name>
        <dbReference type="ChEBI" id="CHEBI:59789"/>
    </ligand>
</feature>
<keyword evidence="6 13" id="KW-0489">Methyltransferase</keyword>
<evidence type="ECO:0000256" key="10">
    <source>
        <dbReference type="ARBA" id="ARBA00030399"/>
    </source>
</evidence>
<keyword evidence="8 13" id="KW-0949">S-adenosyl-L-methionine</keyword>
<evidence type="ECO:0000256" key="13">
    <source>
        <dbReference type="PROSITE-ProRule" id="PRU01023"/>
    </source>
</evidence>
<dbReference type="GO" id="GO:0005737">
    <property type="term" value="C:cytoplasm"/>
    <property type="evidence" value="ECO:0007669"/>
    <property type="project" value="UniProtKB-SubCell"/>
</dbReference>
<dbReference type="EMBL" id="JXCZ01000018">
    <property type="protein sequence ID" value="KOY79252.1"/>
    <property type="molecule type" value="Genomic_DNA"/>
</dbReference>
<dbReference type="Gene3D" id="3.30.70.1170">
    <property type="entry name" value="Sun protein, domain 3"/>
    <property type="match status" value="1"/>
</dbReference>